<keyword evidence="3" id="KW-1185">Reference proteome</keyword>
<proteinExistence type="predicted"/>
<reference evidence="2 3" key="1">
    <citation type="submission" date="2007-05" db="EMBL/GenBank/DDBJ databases">
        <title>Complete sequence of chromosome of Acidiphilium cryptum JF-5.</title>
        <authorList>
            <consortium name="US DOE Joint Genome Institute"/>
            <person name="Copeland A."/>
            <person name="Lucas S."/>
            <person name="Lapidus A."/>
            <person name="Barry K."/>
            <person name="Detter J.C."/>
            <person name="Glavina del Rio T."/>
            <person name="Hammon N."/>
            <person name="Israni S."/>
            <person name="Dalin E."/>
            <person name="Tice H."/>
            <person name="Pitluck S."/>
            <person name="Sims D."/>
            <person name="Brettin T."/>
            <person name="Bruce D."/>
            <person name="Han C."/>
            <person name="Schmutz J."/>
            <person name="Larimer F."/>
            <person name="Land M."/>
            <person name="Hauser L."/>
            <person name="Kyrpides N."/>
            <person name="Kim E."/>
            <person name="Magnuson T."/>
            <person name="Richardson P."/>
        </authorList>
    </citation>
    <scope>NUCLEOTIDE SEQUENCE [LARGE SCALE GENOMIC DNA]</scope>
    <source>
        <strain evidence="2 3">JF-5</strain>
    </source>
</reference>
<dbReference type="eggNOG" id="COG5607">
    <property type="taxonomic scope" value="Bacteria"/>
</dbReference>
<evidence type="ECO:0000259" key="1">
    <source>
        <dbReference type="PROSITE" id="PS51708"/>
    </source>
</evidence>
<dbReference type="Proteomes" id="UP000000245">
    <property type="component" value="Chromosome"/>
</dbReference>
<dbReference type="InterPro" id="IPR007899">
    <property type="entry name" value="CHAD_dom"/>
</dbReference>
<organism evidence="2 3">
    <name type="scientific">Acidiphilium cryptum (strain JF-5)</name>
    <dbReference type="NCBI Taxonomy" id="349163"/>
    <lineage>
        <taxon>Bacteria</taxon>
        <taxon>Pseudomonadati</taxon>
        <taxon>Pseudomonadota</taxon>
        <taxon>Alphaproteobacteria</taxon>
        <taxon>Acetobacterales</taxon>
        <taxon>Acidocellaceae</taxon>
        <taxon>Acidiphilium</taxon>
    </lineage>
</organism>
<protein>
    <submittedName>
        <fullName evidence="2">CHAD domain containing protein</fullName>
    </submittedName>
</protein>
<dbReference type="Pfam" id="PF05235">
    <property type="entry name" value="CHAD"/>
    <property type="match status" value="1"/>
</dbReference>
<evidence type="ECO:0000313" key="2">
    <source>
        <dbReference type="EMBL" id="ABQ29412.1"/>
    </source>
</evidence>
<dbReference type="HOGENOM" id="CLU_1018919_0_0_5"/>
<dbReference type="AlphaFoldDB" id="A5FUY0"/>
<evidence type="ECO:0000313" key="3">
    <source>
        <dbReference type="Proteomes" id="UP000000245"/>
    </source>
</evidence>
<dbReference type="PROSITE" id="PS51708">
    <property type="entry name" value="CHAD"/>
    <property type="match status" value="1"/>
</dbReference>
<name>A5FUY0_ACICJ</name>
<dbReference type="Gene3D" id="1.40.20.10">
    <property type="entry name" value="CHAD domain"/>
    <property type="match status" value="1"/>
</dbReference>
<dbReference type="STRING" id="349163.Acry_0184"/>
<dbReference type="RefSeq" id="WP_011941335.1">
    <property type="nucleotide sequence ID" value="NC_009484.1"/>
</dbReference>
<sequence length="295" mass="32464">MAESGTRHAAAAAKAHPPRLRTRTAWRRIVAARCAELGRDDVDDVESVHRRRVAIRRLRSVLALFAPCLDRAERRRFDAALRELGRAYSPARDWDVACLRSFPAAMKGEVDAAAAAAVLAASDAARRQAHERLAASGAASECADLARDIARWAAGPSIIAPDATSRPIDVLAPELLRRLDRRVRRRGRRIARLSDKELHALRKALKRANYAAEALEGVAPGLALGDFRAAAAAVLDQLGRFNDAGVAHDLAEELAADDVPVASLVRRWATRRARKAKRRLEPAWRDYRAASRPWK</sequence>
<dbReference type="PANTHER" id="PTHR39339">
    <property type="entry name" value="SLR1444 PROTEIN"/>
    <property type="match status" value="1"/>
</dbReference>
<dbReference type="EMBL" id="CP000697">
    <property type="protein sequence ID" value="ABQ29412.1"/>
    <property type="molecule type" value="Genomic_DNA"/>
</dbReference>
<accession>A5FUY0</accession>
<dbReference type="PANTHER" id="PTHR39339:SF1">
    <property type="entry name" value="CHAD DOMAIN-CONTAINING PROTEIN"/>
    <property type="match status" value="1"/>
</dbReference>
<feature type="domain" description="CHAD" evidence="1">
    <location>
        <begin position="4"/>
        <end position="292"/>
    </location>
</feature>
<dbReference type="SMART" id="SM00880">
    <property type="entry name" value="CHAD"/>
    <property type="match status" value="1"/>
</dbReference>
<dbReference type="KEGG" id="acr:Acry_0184"/>
<gene>
    <name evidence="2" type="ordered locus">Acry_0184</name>
</gene>
<dbReference type="InterPro" id="IPR038186">
    <property type="entry name" value="CHAD_dom_sf"/>
</dbReference>